<name>A0A2N5J5P4_9BIFI</name>
<evidence type="ECO:0000313" key="5">
    <source>
        <dbReference type="EMBL" id="PLS29528.1"/>
    </source>
</evidence>
<accession>A0A2N5J5P4</accession>
<sequence length="201" mass="22725">MVYEVPWSLLFQRFHPAVLYKDSPSAWEQRKLGECAQSFSYGLNASAVPYDGRNAYLRITDIDDGTRQFSKNDLTSPDADLARCDDYRLDEGDIVFARTGASVGKTYIYQATDGVTYFAGFLIRMKMNGTANPQFVFQSTLCESYKRYVAITSQRSGQPGVNAVEYAQCPVPIPSLPEQEAIGRFFSRLDDLITLHQRKRL</sequence>
<keyword evidence="6" id="KW-1185">Reference proteome</keyword>
<dbReference type="InterPro" id="IPR044946">
    <property type="entry name" value="Restrct_endonuc_typeI_TRD_sf"/>
</dbReference>
<dbReference type="InterPro" id="IPR052021">
    <property type="entry name" value="Type-I_RS_S_subunit"/>
</dbReference>
<dbReference type="AlphaFoldDB" id="A0A2N5J5P4"/>
<dbReference type="PANTHER" id="PTHR30408:SF12">
    <property type="entry name" value="TYPE I RESTRICTION ENZYME MJAVIII SPECIFICITY SUBUNIT"/>
    <property type="match status" value="1"/>
</dbReference>
<dbReference type="Pfam" id="PF01420">
    <property type="entry name" value="Methylase_S"/>
    <property type="match status" value="1"/>
</dbReference>
<organism evidence="5 6">
    <name type="scientific">Bifidobacterium parmae</name>
    <dbReference type="NCBI Taxonomy" id="361854"/>
    <lineage>
        <taxon>Bacteria</taxon>
        <taxon>Bacillati</taxon>
        <taxon>Actinomycetota</taxon>
        <taxon>Actinomycetes</taxon>
        <taxon>Bifidobacteriales</taxon>
        <taxon>Bifidobacteriaceae</taxon>
        <taxon>Bifidobacterium</taxon>
    </lineage>
</organism>
<reference evidence="5 6" key="1">
    <citation type="submission" date="2017-07" db="EMBL/GenBank/DDBJ databases">
        <title>Bifidobacterium novel species.</title>
        <authorList>
            <person name="Lugli G.A."/>
            <person name="Milani C."/>
            <person name="Duranti S."/>
            <person name="Mangifesta M."/>
        </authorList>
    </citation>
    <scope>NUCLEOTIDE SEQUENCE [LARGE SCALE GENOMIC DNA]</scope>
    <source>
        <strain evidence="5 6">77</strain>
    </source>
</reference>
<dbReference type="Proteomes" id="UP000235034">
    <property type="component" value="Unassembled WGS sequence"/>
</dbReference>
<dbReference type="Gene3D" id="3.90.220.20">
    <property type="entry name" value="DNA methylase specificity domains"/>
    <property type="match status" value="1"/>
</dbReference>
<dbReference type="EMBL" id="NMWT01000003">
    <property type="protein sequence ID" value="PLS29528.1"/>
    <property type="molecule type" value="Genomic_DNA"/>
</dbReference>
<evidence type="ECO:0000256" key="2">
    <source>
        <dbReference type="ARBA" id="ARBA00022747"/>
    </source>
</evidence>
<comment type="similarity">
    <text evidence="1">Belongs to the type-I restriction system S methylase family.</text>
</comment>
<evidence type="ECO:0000259" key="4">
    <source>
        <dbReference type="Pfam" id="PF01420"/>
    </source>
</evidence>
<comment type="caution">
    <text evidence="5">The sequence shown here is derived from an EMBL/GenBank/DDBJ whole genome shotgun (WGS) entry which is preliminary data.</text>
</comment>
<dbReference type="CDD" id="cd17521">
    <property type="entry name" value="RMtype1_S_Sau13435ORF2165P_TRD2-CR2_like"/>
    <property type="match status" value="1"/>
</dbReference>
<dbReference type="PANTHER" id="PTHR30408">
    <property type="entry name" value="TYPE-1 RESTRICTION ENZYME ECOKI SPECIFICITY PROTEIN"/>
    <property type="match status" value="1"/>
</dbReference>
<keyword evidence="5" id="KW-0255">Endonuclease</keyword>
<dbReference type="SUPFAM" id="SSF116734">
    <property type="entry name" value="DNA methylase specificity domain"/>
    <property type="match status" value="1"/>
</dbReference>
<dbReference type="OrthoDB" id="3197085at2"/>
<keyword evidence="5" id="KW-0540">Nuclease</keyword>
<dbReference type="RefSeq" id="WP_101621625.1">
    <property type="nucleotide sequence ID" value="NZ_NMWT01000003.1"/>
</dbReference>
<dbReference type="REBASE" id="385038">
    <property type="entry name" value="S3.BpaUis4EORF397P"/>
</dbReference>
<gene>
    <name evidence="5" type="ORF">Uis4E_0402</name>
</gene>
<feature type="domain" description="Type I restriction modification DNA specificity" evidence="4">
    <location>
        <begin position="25"/>
        <end position="199"/>
    </location>
</feature>
<evidence type="ECO:0000256" key="1">
    <source>
        <dbReference type="ARBA" id="ARBA00010923"/>
    </source>
</evidence>
<dbReference type="GO" id="GO:0003677">
    <property type="term" value="F:DNA binding"/>
    <property type="evidence" value="ECO:0007669"/>
    <property type="project" value="UniProtKB-KW"/>
</dbReference>
<keyword evidence="2" id="KW-0680">Restriction system</keyword>
<proteinExistence type="inferred from homology"/>
<dbReference type="GO" id="GO:0009307">
    <property type="term" value="P:DNA restriction-modification system"/>
    <property type="evidence" value="ECO:0007669"/>
    <property type="project" value="UniProtKB-KW"/>
</dbReference>
<dbReference type="InterPro" id="IPR000055">
    <property type="entry name" value="Restrct_endonuc_typeI_TRD"/>
</dbReference>
<evidence type="ECO:0000313" key="6">
    <source>
        <dbReference type="Proteomes" id="UP000235034"/>
    </source>
</evidence>
<evidence type="ECO:0000256" key="3">
    <source>
        <dbReference type="ARBA" id="ARBA00023125"/>
    </source>
</evidence>
<keyword evidence="5" id="KW-0378">Hydrolase</keyword>
<keyword evidence="3" id="KW-0238">DNA-binding</keyword>
<protein>
    <submittedName>
        <fullName evidence="5">Restriction endonuclease subunit S</fullName>
    </submittedName>
</protein>
<dbReference type="GO" id="GO:0004519">
    <property type="term" value="F:endonuclease activity"/>
    <property type="evidence" value="ECO:0007669"/>
    <property type="project" value="UniProtKB-KW"/>
</dbReference>